<evidence type="ECO:0000256" key="7">
    <source>
        <dbReference type="RuleBase" id="RU369025"/>
    </source>
</evidence>
<name>A0A2R8CBU0_9RHOB</name>
<dbReference type="SUPFAM" id="SSF50182">
    <property type="entry name" value="Sm-like ribonucleoproteins"/>
    <property type="match status" value="1"/>
</dbReference>
<feature type="domain" description="Mechanosensitive ion channel MscS C-terminal" evidence="10">
    <location>
        <begin position="427"/>
        <end position="508"/>
    </location>
</feature>
<comment type="function">
    <text evidence="7">Mechanosensitive channel that participates in the regulation of osmotic pressure changes within the cell, opening in response to stretch forces in the membrane lipid bilayer, without the need for other proteins. Contributes to normal resistance to hypoosmotic shock. Forms an ion channel of 1.0 nanosiemens conductance with a slight preference for anions.</text>
</comment>
<keyword evidence="3" id="KW-1003">Cell membrane</keyword>
<evidence type="ECO:0000256" key="6">
    <source>
        <dbReference type="ARBA" id="ARBA00023136"/>
    </source>
</evidence>
<keyword evidence="5 7" id="KW-1133">Transmembrane helix</keyword>
<dbReference type="GO" id="GO:0008381">
    <property type="term" value="F:mechanosensitive monoatomic ion channel activity"/>
    <property type="evidence" value="ECO:0007669"/>
    <property type="project" value="InterPro"/>
</dbReference>
<evidence type="ECO:0000256" key="8">
    <source>
        <dbReference type="SAM" id="SignalP"/>
    </source>
</evidence>
<proteinExistence type="inferred from homology"/>
<keyword evidence="7" id="KW-0407">Ion channel</keyword>
<feature type="signal peptide" evidence="8">
    <location>
        <begin position="1"/>
        <end position="20"/>
    </location>
</feature>
<feature type="transmembrane region" description="Helical" evidence="7">
    <location>
        <begin position="203"/>
        <end position="232"/>
    </location>
</feature>
<evidence type="ECO:0000259" key="9">
    <source>
        <dbReference type="Pfam" id="PF00924"/>
    </source>
</evidence>
<dbReference type="SUPFAM" id="SSF82689">
    <property type="entry name" value="Mechanosensitive channel protein MscS (YggB), C-terminal domain"/>
    <property type="match status" value="1"/>
</dbReference>
<accession>A0A2R8CBU0</accession>
<dbReference type="InterPro" id="IPR049278">
    <property type="entry name" value="MS_channel_C"/>
</dbReference>
<evidence type="ECO:0000256" key="4">
    <source>
        <dbReference type="ARBA" id="ARBA00022692"/>
    </source>
</evidence>
<dbReference type="InterPro" id="IPR023408">
    <property type="entry name" value="MscS_beta-dom_sf"/>
</dbReference>
<keyword evidence="7" id="KW-0813">Transport</keyword>
<dbReference type="AlphaFoldDB" id="A0A2R8CBU0"/>
<protein>
    <recommendedName>
        <fullName evidence="7">Small-conductance mechanosensitive channel</fullName>
    </recommendedName>
</protein>
<feature type="transmembrane region" description="Helical" evidence="7">
    <location>
        <begin position="307"/>
        <end position="325"/>
    </location>
</feature>
<keyword evidence="12" id="KW-1185">Reference proteome</keyword>
<keyword evidence="7" id="KW-0997">Cell inner membrane</keyword>
<evidence type="ECO:0000256" key="1">
    <source>
        <dbReference type="ARBA" id="ARBA00004651"/>
    </source>
</evidence>
<comment type="subcellular location">
    <subcellularLocation>
        <location evidence="7">Cell inner membrane</location>
        <topology evidence="7">Multi-pass membrane protein</topology>
    </subcellularLocation>
    <subcellularLocation>
        <location evidence="1">Cell membrane</location>
        <topology evidence="1">Multi-pass membrane protein</topology>
    </subcellularLocation>
</comment>
<feature type="transmembrane region" description="Helical" evidence="7">
    <location>
        <begin position="337"/>
        <end position="363"/>
    </location>
</feature>
<keyword evidence="6 7" id="KW-0472">Membrane</keyword>
<evidence type="ECO:0000256" key="2">
    <source>
        <dbReference type="ARBA" id="ARBA00008017"/>
    </source>
</evidence>
<dbReference type="PANTHER" id="PTHR30221">
    <property type="entry name" value="SMALL-CONDUCTANCE MECHANOSENSITIVE CHANNEL"/>
    <property type="match status" value="1"/>
</dbReference>
<gene>
    <name evidence="11" type="ORF">TRM7615_03384</name>
</gene>
<dbReference type="InterPro" id="IPR010920">
    <property type="entry name" value="LSM_dom_sf"/>
</dbReference>
<dbReference type="Pfam" id="PF00924">
    <property type="entry name" value="MS_channel_2nd"/>
    <property type="match status" value="1"/>
</dbReference>
<dbReference type="PANTHER" id="PTHR30221:SF18">
    <property type="entry name" value="SLL0590 PROTEIN"/>
    <property type="match status" value="1"/>
</dbReference>
<keyword evidence="8" id="KW-0732">Signal</keyword>
<dbReference type="Gene3D" id="3.30.70.100">
    <property type="match status" value="1"/>
</dbReference>
<comment type="similarity">
    <text evidence="2 7">Belongs to the MscS (TC 1.A.23) family.</text>
</comment>
<feature type="transmembrane region" description="Helical" evidence="7">
    <location>
        <begin position="252"/>
        <end position="277"/>
    </location>
</feature>
<dbReference type="Pfam" id="PF21082">
    <property type="entry name" value="MS_channel_3rd"/>
    <property type="match status" value="1"/>
</dbReference>
<dbReference type="GO" id="GO:0005886">
    <property type="term" value="C:plasma membrane"/>
    <property type="evidence" value="ECO:0007669"/>
    <property type="project" value="UniProtKB-SubCell"/>
</dbReference>
<reference evidence="12" key="1">
    <citation type="submission" date="2018-03" db="EMBL/GenBank/DDBJ databases">
        <authorList>
            <person name="Rodrigo-Torres L."/>
            <person name="Arahal R. D."/>
            <person name="Lucena T."/>
        </authorList>
    </citation>
    <scope>NUCLEOTIDE SEQUENCE [LARGE SCALE GENOMIC DNA]</scope>
    <source>
        <strain evidence="12">CECT 7615</strain>
    </source>
</reference>
<evidence type="ECO:0000313" key="12">
    <source>
        <dbReference type="Proteomes" id="UP000244898"/>
    </source>
</evidence>
<feature type="transmembrane region" description="Helical" evidence="7">
    <location>
        <begin position="148"/>
        <end position="166"/>
    </location>
</feature>
<dbReference type="EMBL" id="ONZG01000008">
    <property type="protein sequence ID" value="SPJ29862.1"/>
    <property type="molecule type" value="Genomic_DNA"/>
</dbReference>
<organism evidence="11 12">
    <name type="scientific">Falsiruegeria mediterranea M17</name>
    <dbReference type="NCBI Taxonomy" id="1200281"/>
    <lineage>
        <taxon>Bacteria</taxon>
        <taxon>Pseudomonadati</taxon>
        <taxon>Pseudomonadota</taxon>
        <taxon>Alphaproteobacteria</taxon>
        <taxon>Rhodobacterales</taxon>
        <taxon>Roseobacteraceae</taxon>
        <taxon>Falsiruegeria</taxon>
    </lineage>
</organism>
<evidence type="ECO:0000256" key="3">
    <source>
        <dbReference type="ARBA" id="ARBA00022475"/>
    </source>
</evidence>
<dbReference type="InterPro" id="IPR045275">
    <property type="entry name" value="MscS_archaea/bacteria_type"/>
</dbReference>
<comment type="subunit">
    <text evidence="7">Homoheptamer.</text>
</comment>
<keyword evidence="7" id="KW-0406">Ion transport</keyword>
<dbReference type="Proteomes" id="UP000244898">
    <property type="component" value="Unassembled WGS sequence"/>
</dbReference>
<dbReference type="RefSeq" id="WP_235824118.1">
    <property type="nucleotide sequence ID" value="NZ_ONZG01000008.1"/>
</dbReference>
<evidence type="ECO:0000313" key="11">
    <source>
        <dbReference type="EMBL" id="SPJ29862.1"/>
    </source>
</evidence>
<feature type="domain" description="Mechanosensitive ion channel MscS" evidence="9">
    <location>
        <begin position="350"/>
        <end position="417"/>
    </location>
</feature>
<dbReference type="InterPro" id="IPR011066">
    <property type="entry name" value="MscS_channel_C_sf"/>
</dbReference>
<dbReference type="InterPro" id="IPR006685">
    <property type="entry name" value="MscS_channel_2nd"/>
</dbReference>
<dbReference type="Gene3D" id="2.30.30.60">
    <property type="match status" value="1"/>
</dbReference>
<comment type="caution">
    <text evidence="7">Lacks conserved residue(s) required for the propagation of feature annotation.</text>
</comment>
<evidence type="ECO:0000259" key="10">
    <source>
        <dbReference type="Pfam" id="PF21082"/>
    </source>
</evidence>
<feature type="chain" id="PRO_5015310328" description="Small-conductance mechanosensitive channel" evidence="8">
    <location>
        <begin position="21"/>
        <end position="540"/>
    </location>
</feature>
<evidence type="ECO:0000256" key="5">
    <source>
        <dbReference type="ARBA" id="ARBA00022989"/>
    </source>
</evidence>
<keyword evidence="4 7" id="KW-0812">Transmembrane</keyword>
<sequence length="540" mass="60156">MRIFLCALFICILTAASVSAQSERPTSKETTRDDPSFLAPVIIDGDELFVIRGSSALPAEKRAERIQDRIIEAANAMASDRFEITIQRGEFGEDILVNDRMISVTTVADAEFEQMEIDVLAGLQAQAIEAAILKYRENRSQSARIDSALSAVAWSAGFLIVSFLFFTRRRKVSDFVEKLARKRTAQVEAATKSILQRKALTSLVNFFVMIFMWTCYLILFYYYLSFVLLAFAETRPVAELLLKYVSEPLLSVMRAIIAYLPNLIMLGIIALIARYLIQGIGIFFDNLEQGVFEIADFEKHWIGPTFFLTKILIIVIALVFAYPYIPGSGSRAFQGLTILAGVMVSLGSNTVVSNMMAGLFVIYRRSTNVGDRIQVGDKIGDVVEIKLMETVIKSIKNEMISIPNAQLLNSEVVNFSRKVDGRGILVHTTVGIGYEEPPKKIKAMLIEAAHRTQGLKKNPAPFVLWTQLADYAINYEVNAFTSRGSSLPKIRSDLHENIVDVFNENGTQIMTPSYISDPEVPKIPEAPWDGKLAHSSTDDA</sequence>